<dbReference type="Gene3D" id="3.80.10.10">
    <property type="entry name" value="Ribonuclease Inhibitor"/>
    <property type="match status" value="2"/>
</dbReference>
<gene>
    <name evidence="1" type="ORF">M9Y10_005702</name>
</gene>
<keyword evidence="2" id="KW-1185">Reference proteome</keyword>
<dbReference type="InterPro" id="IPR053139">
    <property type="entry name" value="Surface_bspA-like"/>
</dbReference>
<reference evidence="1 2" key="1">
    <citation type="submission" date="2024-04" db="EMBL/GenBank/DDBJ databases">
        <title>Tritrichomonas musculus Genome.</title>
        <authorList>
            <person name="Alves-Ferreira E."/>
            <person name="Grigg M."/>
            <person name="Lorenzi H."/>
            <person name="Galac M."/>
        </authorList>
    </citation>
    <scope>NUCLEOTIDE SEQUENCE [LARGE SCALE GENOMIC DNA]</scope>
    <source>
        <strain evidence="1 2">EAF2021</strain>
    </source>
</reference>
<dbReference type="PANTHER" id="PTHR45661:SF3">
    <property type="entry name" value="IG-LIKE DOMAIN-CONTAINING PROTEIN"/>
    <property type="match status" value="1"/>
</dbReference>
<name>A0ABR2JCV0_9EUKA</name>
<dbReference type="Proteomes" id="UP001470230">
    <property type="component" value="Unassembled WGS sequence"/>
</dbReference>
<evidence type="ECO:0008006" key="3">
    <source>
        <dbReference type="Google" id="ProtNLM"/>
    </source>
</evidence>
<comment type="caution">
    <text evidence="1">The sequence shown here is derived from an EMBL/GenBank/DDBJ whole genome shotgun (WGS) entry which is preliminary data.</text>
</comment>
<protein>
    <recommendedName>
        <fullName evidence="3">Leucine-rich repeat domain-containing protein</fullName>
    </recommendedName>
</protein>
<dbReference type="Pfam" id="PF13306">
    <property type="entry name" value="LRR_5"/>
    <property type="match status" value="1"/>
</dbReference>
<dbReference type="EMBL" id="JAPFFF010000012">
    <property type="protein sequence ID" value="KAK8875535.1"/>
    <property type="molecule type" value="Genomic_DNA"/>
</dbReference>
<dbReference type="InterPro" id="IPR032675">
    <property type="entry name" value="LRR_dom_sf"/>
</dbReference>
<dbReference type="PANTHER" id="PTHR45661">
    <property type="entry name" value="SURFACE ANTIGEN"/>
    <property type="match status" value="1"/>
</dbReference>
<dbReference type="InterPro" id="IPR026906">
    <property type="entry name" value="LRR_5"/>
</dbReference>
<accession>A0ABR2JCV0</accession>
<sequence length="426" mass="50054">MERKHVARSTPESELFKIPIEKYKECIMTEEKKKEILDIFMHSNNLRSKKEYKEIKRELHRACVKGDVELIKIYLGETIEDESKEMRFKIDKTNKTASLIKVNSTNEQLTIPRTVIHESTDYLISSININIDATIINFVEDSAVKVIYNVGMLSRVKEIYFPSNLKELKEGWRKYTEKLDRIIISPSNDNFIFKDDKYLLGKSDENQEEFDTLIFVRRNIETICIPSNIKIISSHAFHHCYITTKVEFQPNSNLQIIEDHAFEESNVKEFIFPSSVFKIGRFLFNDCHYLRKVEFQPDSRLQTIDEYTFAYSNIMEITIPSSVTKIGQGSFRNCKNLRKVRIHKKSNLQAIEKYAFSRSNIEEIYFPSSLKELKEGWCADTEKLNKIIISPSNDNFIFKDDKYLLGKSDGNQEEFDTLIFVRRDIE</sequence>
<dbReference type="SUPFAM" id="SSF52058">
    <property type="entry name" value="L domain-like"/>
    <property type="match status" value="1"/>
</dbReference>
<proteinExistence type="predicted"/>
<organism evidence="1 2">
    <name type="scientific">Tritrichomonas musculus</name>
    <dbReference type="NCBI Taxonomy" id="1915356"/>
    <lineage>
        <taxon>Eukaryota</taxon>
        <taxon>Metamonada</taxon>
        <taxon>Parabasalia</taxon>
        <taxon>Tritrichomonadida</taxon>
        <taxon>Tritrichomonadidae</taxon>
        <taxon>Tritrichomonas</taxon>
    </lineage>
</organism>
<evidence type="ECO:0000313" key="2">
    <source>
        <dbReference type="Proteomes" id="UP001470230"/>
    </source>
</evidence>
<evidence type="ECO:0000313" key="1">
    <source>
        <dbReference type="EMBL" id="KAK8875535.1"/>
    </source>
</evidence>